<evidence type="ECO:0000313" key="2">
    <source>
        <dbReference type="Proteomes" id="UP000507245"/>
    </source>
</evidence>
<organism evidence="1 2">
    <name type="scientific">Prunus armeniaca</name>
    <name type="common">Apricot</name>
    <name type="synonym">Armeniaca vulgaris</name>
    <dbReference type="NCBI Taxonomy" id="36596"/>
    <lineage>
        <taxon>Eukaryota</taxon>
        <taxon>Viridiplantae</taxon>
        <taxon>Streptophyta</taxon>
        <taxon>Embryophyta</taxon>
        <taxon>Tracheophyta</taxon>
        <taxon>Spermatophyta</taxon>
        <taxon>Magnoliopsida</taxon>
        <taxon>eudicotyledons</taxon>
        <taxon>Gunneridae</taxon>
        <taxon>Pentapetalae</taxon>
        <taxon>rosids</taxon>
        <taxon>fabids</taxon>
        <taxon>Rosales</taxon>
        <taxon>Rosaceae</taxon>
        <taxon>Amygdaloideae</taxon>
        <taxon>Amygdaleae</taxon>
        <taxon>Prunus</taxon>
    </lineage>
</organism>
<protein>
    <submittedName>
        <fullName evidence="1">Uncharacterized protein</fullName>
    </submittedName>
</protein>
<evidence type="ECO:0000313" key="1">
    <source>
        <dbReference type="EMBL" id="CAB4302549.1"/>
    </source>
</evidence>
<reference evidence="2" key="1">
    <citation type="journal article" date="2020" name="Genome Biol.">
        <title>Gamete binning: chromosome-level and haplotype-resolved genome assembly enabled by high-throughput single-cell sequencing of gamete genomes.</title>
        <authorList>
            <person name="Campoy J.A."/>
            <person name="Sun H."/>
            <person name="Goel M."/>
            <person name="Jiao W.-B."/>
            <person name="Folz-Donahue K."/>
            <person name="Wang N."/>
            <person name="Rubio M."/>
            <person name="Liu C."/>
            <person name="Kukat C."/>
            <person name="Ruiz D."/>
            <person name="Huettel B."/>
            <person name="Schneeberger K."/>
        </authorList>
    </citation>
    <scope>NUCLEOTIDE SEQUENCE [LARGE SCALE GENOMIC DNA]</scope>
    <source>
        <strain evidence="2">cv. Rojo Pasion</strain>
    </source>
</reference>
<accession>A0A6J5WLY7</accession>
<sequence>MPSCRSSFCSEGIICFVTWAVRAALGSHRSTVVGWRDFESVIGLGLASTLHGFGKQGSEYLRFCE</sequence>
<keyword evidence="2" id="KW-1185">Reference proteome</keyword>
<proteinExistence type="predicted"/>
<gene>
    <name evidence="1" type="ORF">ORAREDHAP_LOCUS18354</name>
</gene>
<dbReference type="Proteomes" id="UP000507245">
    <property type="component" value="Unassembled WGS sequence"/>
</dbReference>
<dbReference type="AlphaFoldDB" id="A0A6J5WLY7"/>
<name>A0A6J5WLY7_PRUAR</name>
<dbReference type="EMBL" id="CAEKKB010000003">
    <property type="protein sequence ID" value="CAB4302549.1"/>
    <property type="molecule type" value="Genomic_DNA"/>
</dbReference>